<keyword evidence="2 3" id="KW-0238">DNA-binding</keyword>
<dbReference type="GO" id="GO:0003677">
    <property type="term" value="F:DNA binding"/>
    <property type="evidence" value="ECO:0007669"/>
    <property type="project" value="UniProtKB-UniRule"/>
</dbReference>
<dbReference type="Gene3D" id="1.10.357.10">
    <property type="entry name" value="Tetracycline Repressor, domain 2"/>
    <property type="match status" value="1"/>
</dbReference>
<organism evidence="5 6">
    <name type="scientific">Lysinibacillus alkalisoli</name>
    <dbReference type="NCBI Taxonomy" id="1911548"/>
    <lineage>
        <taxon>Bacteria</taxon>
        <taxon>Bacillati</taxon>
        <taxon>Bacillota</taxon>
        <taxon>Bacilli</taxon>
        <taxon>Bacillales</taxon>
        <taxon>Bacillaceae</taxon>
        <taxon>Lysinibacillus</taxon>
    </lineage>
</organism>
<feature type="DNA-binding region" description="H-T-H motif" evidence="3">
    <location>
        <begin position="32"/>
        <end position="51"/>
    </location>
</feature>
<evidence type="ECO:0000313" key="5">
    <source>
        <dbReference type="EMBL" id="GGG14509.1"/>
    </source>
</evidence>
<proteinExistence type="predicted"/>
<sequence>MPFKKHEAIDAKEYIFEAFKKLLKDQHYDKITVLDITNQAQINRATFYLYFKDKQELYTIFYQRYMKQIEHILSALKSPTYINKKIELYTTTPLPPITAMLSYLRKEKNVTKTLFGDTGHIKVLRDLSDLFERYYLFLYNKDRPVRFIKKGKTIENDTRYILIALVGMVVRWIEDDMKRPVDEVAIDFVKFSLKL</sequence>
<dbReference type="InterPro" id="IPR039532">
    <property type="entry name" value="TetR_C_Firmicutes"/>
</dbReference>
<feature type="domain" description="HTH tetR-type" evidence="4">
    <location>
        <begin position="9"/>
        <end position="69"/>
    </location>
</feature>
<evidence type="ECO:0000256" key="2">
    <source>
        <dbReference type="ARBA" id="ARBA00023125"/>
    </source>
</evidence>
<dbReference type="InterPro" id="IPR009057">
    <property type="entry name" value="Homeodomain-like_sf"/>
</dbReference>
<dbReference type="PANTHER" id="PTHR43479">
    <property type="entry name" value="ACREF/ENVCD OPERON REPRESSOR-RELATED"/>
    <property type="match status" value="1"/>
</dbReference>
<evidence type="ECO:0000313" key="6">
    <source>
        <dbReference type="Proteomes" id="UP000616608"/>
    </source>
</evidence>
<dbReference type="InterPro" id="IPR001647">
    <property type="entry name" value="HTH_TetR"/>
</dbReference>
<reference evidence="5" key="2">
    <citation type="submission" date="2020-09" db="EMBL/GenBank/DDBJ databases">
        <authorList>
            <person name="Sun Q."/>
            <person name="Zhou Y."/>
        </authorList>
    </citation>
    <scope>NUCLEOTIDE SEQUENCE</scope>
    <source>
        <strain evidence="5">CGMCC 1.15760</strain>
    </source>
</reference>
<keyword evidence="6" id="KW-1185">Reference proteome</keyword>
<dbReference type="RefSeq" id="WP_188613538.1">
    <property type="nucleotide sequence ID" value="NZ_BMJT01000002.1"/>
</dbReference>
<reference evidence="5" key="1">
    <citation type="journal article" date="2014" name="Int. J. Syst. Evol. Microbiol.">
        <title>Complete genome sequence of Corynebacterium casei LMG S-19264T (=DSM 44701T), isolated from a smear-ripened cheese.</title>
        <authorList>
            <consortium name="US DOE Joint Genome Institute (JGI-PGF)"/>
            <person name="Walter F."/>
            <person name="Albersmeier A."/>
            <person name="Kalinowski J."/>
            <person name="Ruckert C."/>
        </authorList>
    </citation>
    <scope>NUCLEOTIDE SEQUENCE</scope>
    <source>
        <strain evidence="5">CGMCC 1.15760</strain>
    </source>
</reference>
<dbReference type="PANTHER" id="PTHR43479:SF11">
    <property type="entry name" value="ACREF_ENVCD OPERON REPRESSOR-RELATED"/>
    <property type="match status" value="1"/>
</dbReference>
<evidence type="ECO:0000259" key="4">
    <source>
        <dbReference type="PROSITE" id="PS50977"/>
    </source>
</evidence>
<evidence type="ECO:0000256" key="1">
    <source>
        <dbReference type="ARBA" id="ARBA00022491"/>
    </source>
</evidence>
<dbReference type="Proteomes" id="UP000616608">
    <property type="component" value="Unassembled WGS sequence"/>
</dbReference>
<dbReference type="PROSITE" id="PS50977">
    <property type="entry name" value="HTH_TETR_2"/>
    <property type="match status" value="1"/>
</dbReference>
<evidence type="ECO:0000256" key="3">
    <source>
        <dbReference type="PROSITE-ProRule" id="PRU00335"/>
    </source>
</evidence>
<comment type="caution">
    <text evidence="5">The sequence shown here is derived from an EMBL/GenBank/DDBJ whole genome shotgun (WGS) entry which is preliminary data.</text>
</comment>
<name>A0A917LD87_9BACI</name>
<gene>
    <name evidence="5" type="ORF">GCM10007425_06000</name>
</gene>
<dbReference type="SUPFAM" id="SSF46689">
    <property type="entry name" value="Homeodomain-like"/>
    <property type="match status" value="1"/>
</dbReference>
<dbReference type="InterPro" id="IPR050624">
    <property type="entry name" value="HTH-type_Tx_Regulator"/>
</dbReference>
<dbReference type="EMBL" id="BMJT01000002">
    <property type="protein sequence ID" value="GGG14509.1"/>
    <property type="molecule type" value="Genomic_DNA"/>
</dbReference>
<accession>A0A917LD87</accession>
<dbReference type="Pfam" id="PF14278">
    <property type="entry name" value="TetR_C_8"/>
    <property type="match status" value="1"/>
</dbReference>
<dbReference type="Pfam" id="PF00440">
    <property type="entry name" value="TetR_N"/>
    <property type="match status" value="1"/>
</dbReference>
<protein>
    <submittedName>
        <fullName evidence="5">TetR family transcriptional regulator</fullName>
    </submittedName>
</protein>
<keyword evidence="1" id="KW-0678">Repressor</keyword>
<dbReference type="AlphaFoldDB" id="A0A917LD87"/>